<dbReference type="InterPro" id="IPR005053">
    <property type="entry name" value="MobA_MobL"/>
</dbReference>
<reference evidence="5 6" key="1">
    <citation type="submission" date="2019-07" db="EMBL/GenBank/DDBJ databases">
        <authorList>
            <person name="Hibberd C M."/>
            <person name="Gehrig L. J."/>
            <person name="Chang H.-W."/>
            <person name="Venkatesh S."/>
        </authorList>
    </citation>
    <scope>NUCLEOTIDE SEQUENCE [LARGE SCALE GENOMIC DNA]</scope>
    <source>
        <strain evidence="5">Ruminococcus_obeum_SSTS_Bg7063</strain>
    </source>
</reference>
<organism evidence="5 6">
    <name type="scientific">Blautia obeum</name>
    <dbReference type="NCBI Taxonomy" id="40520"/>
    <lineage>
        <taxon>Bacteria</taxon>
        <taxon>Bacillati</taxon>
        <taxon>Bacillota</taxon>
        <taxon>Clostridia</taxon>
        <taxon>Lachnospirales</taxon>
        <taxon>Lachnospiraceae</taxon>
        <taxon>Blautia</taxon>
    </lineage>
</organism>
<evidence type="ECO:0000313" key="5">
    <source>
        <dbReference type="EMBL" id="VUX21478.1"/>
    </source>
</evidence>
<feature type="region of interest" description="Disordered" evidence="3">
    <location>
        <begin position="492"/>
        <end position="537"/>
    </location>
</feature>
<evidence type="ECO:0000256" key="3">
    <source>
        <dbReference type="SAM" id="MobiDB-lite"/>
    </source>
</evidence>
<protein>
    <submittedName>
        <fullName evidence="5">MobA/MobL family protein</fullName>
    </submittedName>
</protein>
<gene>
    <name evidence="5" type="ORF">ROSSTS7063_03222</name>
</gene>
<feature type="domain" description="MobA/MobL protein" evidence="4">
    <location>
        <begin position="88"/>
        <end position="241"/>
    </location>
</feature>
<feature type="region of interest" description="Disordered" evidence="3">
    <location>
        <begin position="345"/>
        <end position="386"/>
    </location>
</feature>
<evidence type="ECO:0000259" key="4">
    <source>
        <dbReference type="Pfam" id="PF03389"/>
    </source>
</evidence>
<keyword evidence="2" id="KW-0184">Conjugation</keyword>
<dbReference type="Pfam" id="PF03389">
    <property type="entry name" value="MobA_MobL"/>
    <property type="match status" value="1"/>
</dbReference>
<evidence type="ECO:0000313" key="6">
    <source>
        <dbReference type="Proteomes" id="UP000409147"/>
    </source>
</evidence>
<feature type="compositionally biased region" description="Basic and acidic residues" evidence="3">
    <location>
        <begin position="361"/>
        <end position="373"/>
    </location>
</feature>
<comment type="similarity">
    <text evidence="1">Belongs to the MobA/MobL family.</text>
</comment>
<keyword evidence="6" id="KW-1185">Reference proteome</keyword>
<evidence type="ECO:0000256" key="1">
    <source>
        <dbReference type="ARBA" id="ARBA00010873"/>
    </source>
</evidence>
<accession>A0A564UPZ7</accession>
<proteinExistence type="inferred from homology"/>
<dbReference type="AlphaFoldDB" id="A0A564UPZ7"/>
<evidence type="ECO:0000256" key="2">
    <source>
        <dbReference type="ARBA" id="ARBA00022971"/>
    </source>
</evidence>
<dbReference type="EMBL" id="CABHNB010000044">
    <property type="protein sequence ID" value="VUX21478.1"/>
    <property type="molecule type" value="Genomic_DNA"/>
</dbReference>
<sequence>MPEHPLTKNMAEFTLLKKKKGVPIARNSFIQLTKLSNVKGRITYISSHAKQENLYAVYETTERKFWRELAKCNQEEFAKSGTEGKCIEARELIIALPESFVEYPPDRLLKLFTEHFKQNYGTECIAALHHNKRKTNYHIHLIFAERKLLDEPIIKTASRNMFYDEKGKHVRTKKEILGEDGEIRECCHIVKKGEIYEKKLFTVKDERFKSNSFLDEVKRSYTDLINLYVKDEKQKLQVFQRGSVYLATKKIGKRNPKALEIETDNRKRQEWNRAVDMALISGIPEPQIMEVKQKRISEPIKSAISRKGSKPNLFAKVVTMAIEALELMIETVLVKKYKESLEQKEQLQKTDASDMEPVMPETERSEVKNKEQEESQPEPKQPEMTRMASKYPRFYKIYNELEQQNNAIYKKEKQRSAKKKELSEIKGWFKGRKKKELQEEIDDLTSQIRNMKDYLPKIVQKVGYRSVQEFLKDFKTAKSEYSQYQKAIAQWQQETGKEPEPQPHGVRAKLAANRKKIEQEQKNTQRTRSQSKDRGAR</sequence>
<dbReference type="Gene3D" id="3.30.930.30">
    <property type="match status" value="1"/>
</dbReference>
<name>A0A564UPZ7_9FIRM</name>
<dbReference type="Proteomes" id="UP000409147">
    <property type="component" value="Unassembled WGS sequence"/>
</dbReference>